<name>A0A5D4IYP5_9ACTN</name>
<gene>
    <name evidence="2" type="ORF">FY004_21740</name>
</gene>
<evidence type="ECO:0000256" key="1">
    <source>
        <dbReference type="SAM" id="MobiDB-lite"/>
    </source>
</evidence>
<dbReference type="AlphaFoldDB" id="A0A5D4IYP5"/>
<organism evidence="2 3">
    <name type="scientific">Streptomyces parvus</name>
    <dbReference type="NCBI Taxonomy" id="66428"/>
    <lineage>
        <taxon>Bacteria</taxon>
        <taxon>Bacillati</taxon>
        <taxon>Actinomycetota</taxon>
        <taxon>Actinomycetes</taxon>
        <taxon>Kitasatosporales</taxon>
        <taxon>Streptomycetaceae</taxon>
        <taxon>Streptomyces</taxon>
    </lineage>
</organism>
<evidence type="ECO:0000313" key="2">
    <source>
        <dbReference type="EMBL" id="TYR58391.1"/>
    </source>
</evidence>
<comment type="caution">
    <text evidence="2">The sequence shown here is derived from an EMBL/GenBank/DDBJ whole genome shotgun (WGS) entry which is preliminary data.</text>
</comment>
<feature type="region of interest" description="Disordered" evidence="1">
    <location>
        <begin position="153"/>
        <end position="178"/>
    </location>
</feature>
<dbReference type="RefSeq" id="WP_148903528.1">
    <property type="nucleotide sequence ID" value="NZ_VSZQ01000119.1"/>
</dbReference>
<feature type="compositionally biased region" description="Basic and acidic residues" evidence="1">
    <location>
        <begin position="158"/>
        <end position="171"/>
    </location>
</feature>
<dbReference type="Proteomes" id="UP000323242">
    <property type="component" value="Unassembled WGS sequence"/>
</dbReference>
<reference evidence="2 3" key="1">
    <citation type="submission" date="2019-08" db="EMBL/GenBank/DDBJ databases">
        <title>Draft genome for granaticin producer strain Streptomyces parvus C05.</title>
        <authorList>
            <person name="Gonzalez-Pimentel J.L."/>
        </authorList>
    </citation>
    <scope>NUCLEOTIDE SEQUENCE [LARGE SCALE GENOMIC DNA]</scope>
    <source>
        <strain evidence="2 3">C05</strain>
    </source>
</reference>
<keyword evidence="3" id="KW-1185">Reference proteome</keyword>
<proteinExistence type="predicted"/>
<sequence>MDKKWLPLTITLGVAGVAVVAASVWSDDVEEPPLPQSLCHGALSRETAELIDDGQGGGEVSAGAWESEGGTTGSAVLKECHVLRAGQDGAKRRGVYKLVVEETRSAPGAKKDSVPLGPGFTGWALPDRAEVTLPTGCAARMGSAAPHVKASLDVPSQDEERLYRRGEKPPVDPDTATRNNVTVMREVATRLAERYDCADTG</sequence>
<evidence type="ECO:0000313" key="3">
    <source>
        <dbReference type="Proteomes" id="UP000323242"/>
    </source>
</evidence>
<protein>
    <submittedName>
        <fullName evidence="2">Uncharacterized protein</fullName>
    </submittedName>
</protein>
<accession>A0A5D4IYP5</accession>
<dbReference type="EMBL" id="VSZQ01000119">
    <property type="protein sequence ID" value="TYR58391.1"/>
    <property type="molecule type" value="Genomic_DNA"/>
</dbReference>